<keyword evidence="6" id="KW-0119">Carbohydrate metabolism</keyword>
<keyword evidence="3" id="KW-0858">Xylan degradation</keyword>
<dbReference type="InterPro" id="IPR043595">
    <property type="entry name" value="FaeB/C/D"/>
</dbReference>
<dbReference type="Gene3D" id="3.40.50.1820">
    <property type="entry name" value="alpha/beta hydrolase"/>
    <property type="match status" value="1"/>
</dbReference>
<sequence length="347" mass="37954">MNNHDNPAKRPLNLSAATAILFIVITLLLSGAGNSFAKEEGRSWLGRLKDFATSSEEEAIDKRQSFIMVDEVRRRYYLHLPAGRKDNKPVPLVMAFHSGNGGGIRLSVQSGFNELADKEGFAVVYPDSTDQWNDGRAKASSLKDIRLTKALIKKLVKEDNIDPGRIYATGILNGGMFTLRLACDMAGDFAGFAPVLASMPEDYVDSCRPSRKVPLILFSATGNNMVPWKGGSVPFGGGFTPGGNVIAVDKTVQFWQEHNGCSAEAFTETLPDRDRADGTRVELVRYKGCGKGSALAHVIIKNGGSTWPGSHEKAGRMRTTMIGLTSYDIDAAEMIWEFFRENTPEQK</sequence>
<keyword evidence="7" id="KW-0624">Polysaccharide degradation</keyword>
<gene>
    <name evidence="8" type="ORF">MNBD_DELTA02-24</name>
</gene>
<dbReference type="PANTHER" id="PTHR38050">
    <property type="match status" value="1"/>
</dbReference>
<dbReference type="EMBL" id="UOEZ01000060">
    <property type="protein sequence ID" value="VAW37706.1"/>
    <property type="molecule type" value="Genomic_DNA"/>
</dbReference>
<evidence type="ECO:0000256" key="5">
    <source>
        <dbReference type="ARBA" id="ARBA00022801"/>
    </source>
</evidence>
<keyword evidence="4" id="KW-0732">Signal</keyword>
<keyword evidence="5" id="KW-0378">Hydrolase</keyword>
<dbReference type="AlphaFoldDB" id="A0A3B0VZI5"/>
<name>A0A3B0VZI5_9ZZZZ</name>
<reference evidence="8" key="1">
    <citation type="submission" date="2018-06" db="EMBL/GenBank/DDBJ databases">
        <authorList>
            <person name="Zhirakovskaya E."/>
        </authorList>
    </citation>
    <scope>NUCLEOTIDE SEQUENCE</scope>
</reference>
<evidence type="ECO:0000256" key="2">
    <source>
        <dbReference type="ARBA" id="ARBA00022525"/>
    </source>
</evidence>
<protein>
    <recommendedName>
        <fullName evidence="9">LpqC</fullName>
    </recommendedName>
</protein>
<comment type="subcellular location">
    <subcellularLocation>
        <location evidence="1">Secreted</location>
    </subcellularLocation>
</comment>
<accession>A0A3B0VZI5</accession>
<evidence type="ECO:0000256" key="4">
    <source>
        <dbReference type="ARBA" id="ARBA00022729"/>
    </source>
</evidence>
<proteinExistence type="predicted"/>
<evidence type="ECO:0000256" key="7">
    <source>
        <dbReference type="ARBA" id="ARBA00023326"/>
    </source>
</evidence>
<dbReference type="SUPFAM" id="SSF53474">
    <property type="entry name" value="alpha/beta-Hydrolases"/>
    <property type="match status" value="1"/>
</dbReference>
<keyword evidence="2" id="KW-0964">Secreted</keyword>
<evidence type="ECO:0000256" key="6">
    <source>
        <dbReference type="ARBA" id="ARBA00023277"/>
    </source>
</evidence>
<evidence type="ECO:0008006" key="9">
    <source>
        <dbReference type="Google" id="ProtNLM"/>
    </source>
</evidence>
<dbReference type="GO" id="GO:0045493">
    <property type="term" value="P:xylan catabolic process"/>
    <property type="evidence" value="ECO:0007669"/>
    <property type="project" value="UniProtKB-KW"/>
</dbReference>
<organism evidence="8">
    <name type="scientific">hydrothermal vent metagenome</name>
    <dbReference type="NCBI Taxonomy" id="652676"/>
    <lineage>
        <taxon>unclassified sequences</taxon>
        <taxon>metagenomes</taxon>
        <taxon>ecological metagenomes</taxon>
    </lineage>
</organism>
<evidence type="ECO:0000256" key="1">
    <source>
        <dbReference type="ARBA" id="ARBA00004613"/>
    </source>
</evidence>
<dbReference type="InterPro" id="IPR029058">
    <property type="entry name" value="AB_hydrolase_fold"/>
</dbReference>
<dbReference type="PANTHER" id="PTHR38050:SF2">
    <property type="entry name" value="FERULOYL ESTERASE C-RELATED"/>
    <property type="match status" value="1"/>
</dbReference>
<evidence type="ECO:0000313" key="8">
    <source>
        <dbReference type="EMBL" id="VAW37706.1"/>
    </source>
</evidence>
<dbReference type="GO" id="GO:0030600">
    <property type="term" value="F:feruloyl esterase activity"/>
    <property type="evidence" value="ECO:0007669"/>
    <property type="project" value="InterPro"/>
</dbReference>
<dbReference type="GO" id="GO:0005576">
    <property type="term" value="C:extracellular region"/>
    <property type="evidence" value="ECO:0007669"/>
    <property type="project" value="UniProtKB-SubCell"/>
</dbReference>
<evidence type="ECO:0000256" key="3">
    <source>
        <dbReference type="ARBA" id="ARBA00022651"/>
    </source>
</evidence>